<proteinExistence type="predicted"/>
<dbReference type="InterPro" id="IPR050869">
    <property type="entry name" value="H3K4_H4K5_MeTrfase"/>
</dbReference>
<gene>
    <name evidence="2" type="ORF">D9613_012626</name>
</gene>
<reference evidence="2 3" key="1">
    <citation type="submission" date="2019-12" db="EMBL/GenBank/DDBJ databases">
        <authorList>
            <person name="Floudas D."/>
            <person name="Bentzer J."/>
            <person name="Ahren D."/>
            <person name="Johansson T."/>
            <person name="Persson P."/>
            <person name="Tunlid A."/>
        </authorList>
    </citation>
    <scope>NUCLEOTIDE SEQUENCE [LARGE SCALE GENOMIC DNA]</scope>
    <source>
        <strain evidence="2 3">CBS 102.39</strain>
    </source>
</reference>
<sequence>MVGEINGAFERMLLQMGKDVKPTVDPLEDITAADVTAEFIEKTWLAAEQSPPGRGWTEELSEYELDTARFVLDGLVHKVMEEANPAFPSLDRVVVGAEGYCVSAGRWADLMELQDNELAMIKVKPYTLASRIRLYRFLRHLVASLATRKNVMRSGSATPEGTSMPLIRIADRLKSVLSTSLAARALMARDHGNVFGIWDMASEEEGSEMLGWAAYVSGSYFNHDCSPNLKKDRVGRAIQFRALRDILPGEEMCISYIDEDCPDPKERSRQLEQDWFFACCCSKCKRQLTHE</sequence>
<dbReference type="Proteomes" id="UP000521872">
    <property type="component" value="Unassembled WGS sequence"/>
</dbReference>
<dbReference type="CDD" id="cd20071">
    <property type="entry name" value="SET_SMYD"/>
    <property type="match status" value="1"/>
</dbReference>
<dbReference type="AlphaFoldDB" id="A0A8H4R3Q2"/>
<name>A0A8H4R3Q2_9AGAR</name>
<organism evidence="2 3">
    <name type="scientific">Agrocybe pediades</name>
    <dbReference type="NCBI Taxonomy" id="84607"/>
    <lineage>
        <taxon>Eukaryota</taxon>
        <taxon>Fungi</taxon>
        <taxon>Dikarya</taxon>
        <taxon>Basidiomycota</taxon>
        <taxon>Agaricomycotina</taxon>
        <taxon>Agaricomycetes</taxon>
        <taxon>Agaricomycetidae</taxon>
        <taxon>Agaricales</taxon>
        <taxon>Agaricineae</taxon>
        <taxon>Strophariaceae</taxon>
        <taxon>Agrocybe</taxon>
    </lineage>
</organism>
<dbReference type="InterPro" id="IPR001214">
    <property type="entry name" value="SET_dom"/>
</dbReference>
<evidence type="ECO:0000313" key="2">
    <source>
        <dbReference type="EMBL" id="KAF4621610.1"/>
    </source>
</evidence>
<evidence type="ECO:0000313" key="3">
    <source>
        <dbReference type="Proteomes" id="UP000521872"/>
    </source>
</evidence>
<dbReference type="InterPro" id="IPR046341">
    <property type="entry name" value="SET_dom_sf"/>
</dbReference>
<keyword evidence="3" id="KW-1185">Reference proteome</keyword>
<dbReference type="PANTHER" id="PTHR12197:SF294">
    <property type="entry name" value="POTENTIAL PROTEIN LYSINE METHYLTRANSFERASE SET6"/>
    <property type="match status" value="1"/>
</dbReference>
<dbReference type="Gene3D" id="2.170.270.10">
    <property type="entry name" value="SET domain"/>
    <property type="match status" value="1"/>
</dbReference>
<dbReference type="SUPFAM" id="SSF82199">
    <property type="entry name" value="SET domain"/>
    <property type="match status" value="1"/>
</dbReference>
<dbReference type="GO" id="GO:0005634">
    <property type="term" value="C:nucleus"/>
    <property type="evidence" value="ECO:0007669"/>
    <property type="project" value="TreeGrafter"/>
</dbReference>
<feature type="domain" description="SET" evidence="1">
    <location>
        <begin position="130"/>
        <end position="257"/>
    </location>
</feature>
<dbReference type="PROSITE" id="PS50280">
    <property type="entry name" value="SET"/>
    <property type="match status" value="1"/>
</dbReference>
<evidence type="ECO:0000259" key="1">
    <source>
        <dbReference type="PROSITE" id="PS50280"/>
    </source>
</evidence>
<dbReference type="PANTHER" id="PTHR12197">
    <property type="entry name" value="HISTONE-LYSINE N-METHYLTRANSFERASE SMYD"/>
    <property type="match status" value="1"/>
</dbReference>
<accession>A0A8H4R3Q2</accession>
<dbReference type="EMBL" id="JAACJL010000006">
    <property type="protein sequence ID" value="KAF4621610.1"/>
    <property type="molecule type" value="Genomic_DNA"/>
</dbReference>
<comment type="caution">
    <text evidence="2">The sequence shown here is derived from an EMBL/GenBank/DDBJ whole genome shotgun (WGS) entry which is preliminary data.</text>
</comment>
<protein>
    <recommendedName>
        <fullName evidence="1">SET domain-containing protein</fullName>
    </recommendedName>
</protein>
<dbReference type="Pfam" id="PF00856">
    <property type="entry name" value="SET"/>
    <property type="match status" value="1"/>
</dbReference>